<keyword evidence="1" id="KW-1133">Transmembrane helix</keyword>
<accession>A0AA88GVU5</accession>
<feature type="transmembrane region" description="Helical" evidence="1">
    <location>
        <begin position="206"/>
        <end position="226"/>
    </location>
</feature>
<comment type="caution">
    <text evidence="2">The sequence shown here is derived from an EMBL/GenBank/DDBJ whole genome shotgun (WGS) entry which is preliminary data.</text>
</comment>
<dbReference type="RefSeq" id="XP_044553862.1">
    <property type="nucleotide sequence ID" value="XM_044689331.1"/>
</dbReference>
<proteinExistence type="predicted"/>
<keyword evidence="3" id="KW-1185">Reference proteome</keyword>
<gene>
    <name evidence="2" type="ORF">C9374_013453</name>
</gene>
<reference evidence="2 3" key="1">
    <citation type="journal article" date="2018" name="BMC Genomics">
        <title>The genome of Naegleria lovaniensis, the basis for a comparative approach to unravel pathogenicity factors of the human pathogenic amoeba N. fowleri.</title>
        <authorList>
            <person name="Liechti N."/>
            <person name="Schurch N."/>
            <person name="Bruggmann R."/>
            <person name="Wittwer M."/>
        </authorList>
    </citation>
    <scope>NUCLEOTIDE SEQUENCE [LARGE SCALE GENOMIC DNA]</scope>
    <source>
        <strain evidence="2 3">ATCC 30569</strain>
    </source>
</reference>
<evidence type="ECO:0000313" key="3">
    <source>
        <dbReference type="Proteomes" id="UP000816034"/>
    </source>
</evidence>
<organism evidence="2 3">
    <name type="scientific">Naegleria lovaniensis</name>
    <name type="common">Amoeba</name>
    <dbReference type="NCBI Taxonomy" id="51637"/>
    <lineage>
        <taxon>Eukaryota</taxon>
        <taxon>Discoba</taxon>
        <taxon>Heterolobosea</taxon>
        <taxon>Tetramitia</taxon>
        <taxon>Eutetramitia</taxon>
        <taxon>Vahlkampfiidae</taxon>
        <taxon>Naegleria</taxon>
    </lineage>
</organism>
<sequence length="227" mass="26398">MIAKNLNQVFVFQPHLLHFHHHQHYYHTSSLIRKASGMLLQYPSLLPSKFSSSMKFLENGHHPSSLIHVMDILQLSSSLFKHNPFHSAATLFQKQYFSLSSNSMLDAFHESKISIRNPKKQLQWKFILMLCAFPGLIYVLYSGMKMMNIWKYNNMTSVSGSFMEHSVQKQHWNDHSTLTSQQHHHELSLASEDENYSIVKGLLYDVLKFPVTCCLVGLNIFILLIFR</sequence>
<dbReference type="EMBL" id="PYSW02000006">
    <property type="protein sequence ID" value="KAG2391968.1"/>
    <property type="molecule type" value="Genomic_DNA"/>
</dbReference>
<name>A0AA88GVU5_NAELO</name>
<dbReference type="AlphaFoldDB" id="A0AA88GVU5"/>
<evidence type="ECO:0000256" key="1">
    <source>
        <dbReference type="SAM" id="Phobius"/>
    </source>
</evidence>
<keyword evidence="1" id="KW-0472">Membrane</keyword>
<dbReference type="GeneID" id="68105906"/>
<protein>
    <submittedName>
        <fullName evidence="2">Uncharacterized protein</fullName>
    </submittedName>
</protein>
<evidence type="ECO:0000313" key="2">
    <source>
        <dbReference type="EMBL" id="KAG2391968.1"/>
    </source>
</evidence>
<dbReference type="Proteomes" id="UP000816034">
    <property type="component" value="Unassembled WGS sequence"/>
</dbReference>
<feature type="transmembrane region" description="Helical" evidence="1">
    <location>
        <begin position="122"/>
        <end position="141"/>
    </location>
</feature>
<keyword evidence="1" id="KW-0812">Transmembrane</keyword>